<feature type="domain" description="PEGA" evidence="3">
    <location>
        <begin position="459"/>
        <end position="501"/>
    </location>
</feature>
<gene>
    <name evidence="4" type="ORF">SAMN00790413_01102</name>
</gene>
<evidence type="ECO:0000259" key="3">
    <source>
        <dbReference type="Pfam" id="PF08308"/>
    </source>
</evidence>
<evidence type="ECO:0000256" key="1">
    <source>
        <dbReference type="SAM" id="MobiDB-lite"/>
    </source>
</evidence>
<organism evidence="4 5">
    <name type="scientific">Deinococcus hopiensis KR-140</name>
    <dbReference type="NCBI Taxonomy" id="695939"/>
    <lineage>
        <taxon>Bacteria</taxon>
        <taxon>Thermotogati</taxon>
        <taxon>Deinococcota</taxon>
        <taxon>Deinococci</taxon>
        <taxon>Deinococcales</taxon>
        <taxon>Deinococcaceae</taxon>
        <taxon>Deinococcus</taxon>
    </lineage>
</organism>
<keyword evidence="2" id="KW-1133">Transmembrane helix</keyword>
<evidence type="ECO:0000256" key="2">
    <source>
        <dbReference type="SAM" id="Phobius"/>
    </source>
</evidence>
<dbReference type="Pfam" id="PF08308">
    <property type="entry name" value="PEGA"/>
    <property type="match status" value="1"/>
</dbReference>
<evidence type="ECO:0000313" key="5">
    <source>
        <dbReference type="Proteomes" id="UP000192582"/>
    </source>
</evidence>
<name>A0A1W1VDR3_9DEIO</name>
<dbReference type="EMBL" id="FWWU01000009">
    <property type="protein sequence ID" value="SMB91353.1"/>
    <property type="molecule type" value="Genomic_DNA"/>
</dbReference>
<feature type="transmembrane region" description="Helical" evidence="2">
    <location>
        <begin position="386"/>
        <end position="407"/>
    </location>
</feature>
<sequence>MGAPRHISPLYSLIVKSIGPYVAARELTGQRPLSVVRTLHATDRLTGMPVLLHVLPHPVPLPALPADPALLAPSDGGITGETAYLLTELPPHARPATDPTLAARGGLRALAALHGAGLTHGGVSSAQLWEVDGRVVLVGAGLPWGGESSPAADLRELLVALEMLGGVPPALQRVALDDTSARELLESFDAVPAGPAPVLGSLPPTREAPTSRPASTARPPALVTLPDPEPALPAHDGSPIVLSGALADTLWNAENAPAKPPAPPPPAVESPFTPDTLMEDSALLVVTPAPPAPAPVGRSDPPPGPAERELLAGDQGKLPEDTHRVIRAVGEGATAPQVAVGSARTAARRVGGEPVRIVWNPDGTRRVVKEGVGGPPPPRRYGPARFPWPLLAVLALLLALGGGFWAWKTRASVSPSRPVTLTPSASRCCPVTFKVSGNAGVPVRLEAVSTPAGTGWKRGDKIGRAPGTVRLPQPGTYVLRVSAQGYRPVTVTVQVPEDAVVPIGLAP</sequence>
<keyword evidence="2" id="KW-0472">Membrane</keyword>
<feature type="region of interest" description="Disordered" evidence="1">
    <location>
        <begin position="193"/>
        <end position="221"/>
    </location>
</feature>
<evidence type="ECO:0000313" key="4">
    <source>
        <dbReference type="EMBL" id="SMB91353.1"/>
    </source>
</evidence>
<dbReference type="STRING" id="695939.SAMN00790413_01102"/>
<feature type="compositionally biased region" description="Pro residues" evidence="1">
    <location>
        <begin position="290"/>
        <end position="305"/>
    </location>
</feature>
<reference evidence="4 5" key="1">
    <citation type="submission" date="2017-04" db="EMBL/GenBank/DDBJ databases">
        <authorList>
            <person name="Afonso C.L."/>
            <person name="Miller P.J."/>
            <person name="Scott M.A."/>
            <person name="Spackman E."/>
            <person name="Goraichik I."/>
            <person name="Dimitrov K.M."/>
            <person name="Suarez D.L."/>
            <person name="Swayne D.E."/>
        </authorList>
    </citation>
    <scope>NUCLEOTIDE SEQUENCE [LARGE SCALE GENOMIC DNA]</scope>
    <source>
        <strain evidence="4 5">KR-140</strain>
    </source>
</reference>
<proteinExistence type="predicted"/>
<keyword evidence="5" id="KW-1185">Reference proteome</keyword>
<accession>A0A1W1VDR3</accession>
<dbReference type="AlphaFoldDB" id="A0A1W1VDR3"/>
<dbReference type="InterPro" id="IPR013229">
    <property type="entry name" value="PEGA"/>
</dbReference>
<feature type="region of interest" description="Disordered" evidence="1">
    <location>
        <begin position="290"/>
        <end position="309"/>
    </location>
</feature>
<dbReference type="Proteomes" id="UP000192582">
    <property type="component" value="Unassembled WGS sequence"/>
</dbReference>
<keyword evidence="2" id="KW-0812">Transmembrane</keyword>
<protein>
    <submittedName>
        <fullName evidence="4">PEGA domain-containing protein</fullName>
    </submittedName>
</protein>